<dbReference type="SUPFAM" id="SSF47323">
    <property type="entry name" value="Anticodon-binding domain of a subclass of class I aminoacyl-tRNA synthetases"/>
    <property type="match status" value="1"/>
</dbReference>
<name>A0A7S1B1Z7_NOCSC</name>
<keyword evidence="1" id="KW-0694">RNA-binding</keyword>
<proteinExistence type="predicted"/>
<dbReference type="GO" id="GO:0005524">
    <property type="term" value="F:ATP binding"/>
    <property type="evidence" value="ECO:0007669"/>
    <property type="project" value="InterPro"/>
</dbReference>
<dbReference type="EMBL" id="HBFQ01064159">
    <property type="protein sequence ID" value="CAD8871118.1"/>
    <property type="molecule type" value="Transcribed_RNA"/>
</dbReference>
<evidence type="ECO:0000259" key="3">
    <source>
        <dbReference type="PROSITE" id="PS50102"/>
    </source>
</evidence>
<dbReference type="AlphaFoldDB" id="A0A7S1B1Z7"/>
<dbReference type="CDD" id="cd00590">
    <property type="entry name" value="RRM_SF"/>
    <property type="match status" value="1"/>
</dbReference>
<accession>A0A7S1B1Z7</accession>
<dbReference type="InterPro" id="IPR012677">
    <property type="entry name" value="Nucleotide-bd_a/b_plait_sf"/>
</dbReference>
<feature type="domain" description="RRM" evidence="3">
    <location>
        <begin position="64"/>
        <end position="141"/>
    </location>
</feature>
<dbReference type="InterPro" id="IPR055256">
    <property type="entry name" value="KH_1_KHDC4/BBP-like"/>
</dbReference>
<dbReference type="Pfam" id="PF23493">
    <property type="entry name" value="CysS_C"/>
    <property type="match status" value="1"/>
</dbReference>
<dbReference type="GO" id="GO:0004812">
    <property type="term" value="F:aminoacyl-tRNA ligase activity"/>
    <property type="evidence" value="ECO:0007669"/>
    <property type="project" value="InterPro"/>
</dbReference>
<dbReference type="InterPro" id="IPR056411">
    <property type="entry name" value="CysS_C"/>
</dbReference>
<reference evidence="4" key="1">
    <citation type="submission" date="2021-01" db="EMBL/GenBank/DDBJ databases">
        <authorList>
            <person name="Corre E."/>
            <person name="Pelletier E."/>
            <person name="Niang G."/>
            <person name="Scheremetjew M."/>
            <person name="Finn R."/>
            <person name="Kale V."/>
            <person name="Holt S."/>
            <person name="Cochrane G."/>
            <person name="Meng A."/>
            <person name="Brown T."/>
            <person name="Cohen L."/>
        </authorList>
    </citation>
    <scope>NUCLEOTIDE SEQUENCE</scope>
</reference>
<gene>
    <name evidence="4" type="ORF">NSCI0253_LOCUS45475</name>
</gene>
<evidence type="ECO:0000313" key="4">
    <source>
        <dbReference type="EMBL" id="CAD8871118.1"/>
    </source>
</evidence>
<dbReference type="GO" id="GO:0003723">
    <property type="term" value="F:RNA binding"/>
    <property type="evidence" value="ECO:0007669"/>
    <property type="project" value="UniProtKB-UniRule"/>
</dbReference>
<evidence type="ECO:0000256" key="2">
    <source>
        <dbReference type="SAM" id="MobiDB-lite"/>
    </source>
</evidence>
<dbReference type="Gene3D" id="3.30.70.330">
    <property type="match status" value="1"/>
</dbReference>
<dbReference type="SMART" id="SM00360">
    <property type="entry name" value="RRM"/>
    <property type="match status" value="1"/>
</dbReference>
<organism evidence="4">
    <name type="scientific">Noctiluca scintillans</name>
    <name type="common">Sea sparkle</name>
    <name type="synonym">Red tide dinoflagellate</name>
    <dbReference type="NCBI Taxonomy" id="2966"/>
    <lineage>
        <taxon>Eukaryota</taxon>
        <taxon>Sar</taxon>
        <taxon>Alveolata</taxon>
        <taxon>Dinophyceae</taxon>
        <taxon>Noctilucales</taxon>
        <taxon>Noctilucaceae</taxon>
        <taxon>Noctiluca</taxon>
    </lineage>
</organism>
<dbReference type="InterPro" id="IPR009080">
    <property type="entry name" value="tRNAsynth_Ia_anticodon-bd"/>
</dbReference>
<dbReference type="InterPro" id="IPR035979">
    <property type="entry name" value="RBD_domain_sf"/>
</dbReference>
<feature type="region of interest" description="Disordered" evidence="2">
    <location>
        <begin position="305"/>
        <end position="326"/>
    </location>
</feature>
<dbReference type="InterPro" id="IPR000504">
    <property type="entry name" value="RRM_dom"/>
</dbReference>
<evidence type="ECO:0000256" key="1">
    <source>
        <dbReference type="PROSITE-ProRule" id="PRU00176"/>
    </source>
</evidence>
<dbReference type="PROSITE" id="PS50102">
    <property type="entry name" value="RRM"/>
    <property type="match status" value="1"/>
</dbReference>
<dbReference type="Pfam" id="PF22675">
    <property type="entry name" value="KH-I_KHDC4-BBP"/>
    <property type="match status" value="1"/>
</dbReference>
<sequence>MAAPPWREGAQGVPGVGTLPQPGIDTFAALGPPSNLAAMMWQMQMASPQVAMPWGHMPMVSAILNVRVEGLKFDYQLTKDDVLKVFSRYGEVFSVQVDREGTSATVQFEQPQHALSAQHDLDRKHLAGMSNAFLRVDFASQPYDATFVQMAATAAQNFSTAPMLPMGYPPIPQVDLAAAPPVPAVGHPKKYTCKLEVGIENEGEFRVGSRVIQIARQIWQDPKFQESGGKTRLRGKGVGGPHEADEPLALCISCRDQACFEKAVQIAEAQLQKVHSDYKTWCQQKGRAVPELAVKVSRKGANYSGRDLACTSDPPRGERPSNAPTDEEIERLIEERNEARKAAIFKKSDEIREFLRQRGVVLMDEKGAKGNFRGNEVTKWRFWRP</sequence>
<protein>
    <recommendedName>
        <fullName evidence="3">RRM domain-containing protein</fullName>
    </recommendedName>
</protein>
<dbReference type="GO" id="GO:0006418">
    <property type="term" value="P:tRNA aminoacylation for protein translation"/>
    <property type="evidence" value="ECO:0007669"/>
    <property type="project" value="InterPro"/>
</dbReference>
<dbReference type="SUPFAM" id="SSF54928">
    <property type="entry name" value="RNA-binding domain, RBD"/>
    <property type="match status" value="1"/>
</dbReference>
<dbReference type="Gene3D" id="1.20.120.1910">
    <property type="entry name" value="Cysteine-tRNA ligase, C-terminal anti-codon recognition domain"/>
    <property type="match status" value="1"/>
</dbReference>